<comment type="caution">
    <text evidence="1">The sequence shown here is derived from an EMBL/GenBank/DDBJ whole genome shotgun (WGS) entry which is preliminary data.</text>
</comment>
<keyword evidence="2" id="KW-1185">Reference proteome</keyword>
<reference evidence="1 2" key="1">
    <citation type="submission" date="2017-11" db="EMBL/GenBank/DDBJ databases">
        <title>De novo assembly and phasing of dikaryotic genomes from two isolates of Puccinia coronata f. sp. avenae, the causal agent of oat crown rust.</title>
        <authorList>
            <person name="Miller M.E."/>
            <person name="Zhang Y."/>
            <person name="Omidvar V."/>
            <person name="Sperschneider J."/>
            <person name="Schwessinger B."/>
            <person name="Raley C."/>
            <person name="Palmer J.M."/>
            <person name="Garnica D."/>
            <person name="Upadhyaya N."/>
            <person name="Rathjen J."/>
            <person name="Taylor J.M."/>
            <person name="Park R.F."/>
            <person name="Dodds P.N."/>
            <person name="Hirsch C.D."/>
            <person name="Kianian S.F."/>
            <person name="Figueroa M."/>
        </authorList>
    </citation>
    <scope>NUCLEOTIDE SEQUENCE [LARGE SCALE GENOMIC DNA]</scope>
    <source>
        <strain evidence="1">12NC29</strain>
    </source>
</reference>
<dbReference type="Proteomes" id="UP000235388">
    <property type="component" value="Unassembled WGS sequence"/>
</dbReference>
<protein>
    <submittedName>
        <fullName evidence="1">Uncharacterized protein</fullName>
    </submittedName>
</protein>
<organism evidence="1 2">
    <name type="scientific">Puccinia coronata f. sp. avenae</name>
    <dbReference type="NCBI Taxonomy" id="200324"/>
    <lineage>
        <taxon>Eukaryota</taxon>
        <taxon>Fungi</taxon>
        <taxon>Dikarya</taxon>
        <taxon>Basidiomycota</taxon>
        <taxon>Pucciniomycotina</taxon>
        <taxon>Pucciniomycetes</taxon>
        <taxon>Pucciniales</taxon>
        <taxon>Pucciniaceae</taxon>
        <taxon>Puccinia</taxon>
    </lineage>
</organism>
<dbReference type="AlphaFoldDB" id="A0A2N5TRY3"/>
<proteinExistence type="predicted"/>
<gene>
    <name evidence="1" type="ORF">PCANC_27715</name>
</gene>
<evidence type="ECO:0000313" key="1">
    <source>
        <dbReference type="EMBL" id="PLW28254.1"/>
    </source>
</evidence>
<dbReference type="STRING" id="200324.A0A2N5TRY3"/>
<dbReference type="EMBL" id="PGCJ01000451">
    <property type="protein sequence ID" value="PLW28254.1"/>
    <property type="molecule type" value="Genomic_DNA"/>
</dbReference>
<evidence type="ECO:0000313" key="2">
    <source>
        <dbReference type="Proteomes" id="UP000235388"/>
    </source>
</evidence>
<accession>A0A2N5TRY3</accession>
<dbReference type="OrthoDB" id="2518478at2759"/>
<sequence length="101" mass="11339">MLEIWGKRDNTILHTPQDLIDLSSKISKKGGLTTVQEYKTHLGKFSIILHYLIKNEQLSAKEDASYQFLMAFSLASQKNIKQALVNQKQLPKGPDGSSKPP</sequence>
<name>A0A2N5TRY3_9BASI</name>